<name>A4VE73_TETTS</name>
<gene>
    <name evidence="1" type="ORF">TTHERM_00321659</name>
</gene>
<dbReference type="AlphaFoldDB" id="A4VE73"/>
<evidence type="ECO:0000313" key="1">
    <source>
        <dbReference type="EMBL" id="EDK31827.1"/>
    </source>
</evidence>
<keyword evidence="2" id="KW-1185">Reference proteome</keyword>
<dbReference type="GeneID" id="7825163"/>
<dbReference type="InParanoid" id="A4VE73"/>
<dbReference type="Proteomes" id="UP000009168">
    <property type="component" value="Unassembled WGS sequence"/>
</dbReference>
<dbReference type="EMBL" id="GG662743">
    <property type="protein sequence ID" value="EDK31827.1"/>
    <property type="molecule type" value="Genomic_DNA"/>
</dbReference>
<proteinExistence type="predicted"/>
<organism evidence="1 2">
    <name type="scientific">Tetrahymena thermophila (strain SB210)</name>
    <dbReference type="NCBI Taxonomy" id="312017"/>
    <lineage>
        <taxon>Eukaryota</taxon>
        <taxon>Sar</taxon>
        <taxon>Alveolata</taxon>
        <taxon>Ciliophora</taxon>
        <taxon>Intramacronucleata</taxon>
        <taxon>Oligohymenophorea</taxon>
        <taxon>Hymenostomatida</taxon>
        <taxon>Tetrahymenina</taxon>
        <taxon>Tetrahymenidae</taxon>
        <taxon>Tetrahymena</taxon>
    </lineage>
</organism>
<dbReference type="RefSeq" id="XP_001471284.1">
    <property type="nucleotide sequence ID" value="XM_001471234.1"/>
</dbReference>
<evidence type="ECO:0000313" key="2">
    <source>
        <dbReference type="Proteomes" id="UP000009168"/>
    </source>
</evidence>
<dbReference type="KEGG" id="tet:TTHERM_00321659"/>
<protein>
    <submittedName>
        <fullName evidence="1">Uncharacterized protein</fullName>
    </submittedName>
</protein>
<accession>A4VE73</accession>
<dbReference type="HOGENOM" id="CLU_1681485_0_0_1"/>
<reference evidence="2" key="1">
    <citation type="journal article" date="2006" name="PLoS Biol.">
        <title>Macronuclear genome sequence of the ciliate Tetrahymena thermophila, a model eukaryote.</title>
        <authorList>
            <person name="Eisen J.A."/>
            <person name="Coyne R.S."/>
            <person name="Wu M."/>
            <person name="Wu D."/>
            <person name="Thiagarajan M."/>
            <person name="Wortman J.R."/>
            <person name="Badger J.H."/>
            <person name="Ren Q."/>
            <person name="Amedeo P."/>
            <person name="Jones K.M."/>
            <person name="Tallon L.J."/>
            <person name="Delcher A.L."/>
            <person name="Salzberg S.L."/>
            <person name="Silva J.C."/>
            <person name="Haas B.J."/>
            <person name="Majoros W.H."/>
            <person name="Farzad M."/>
            <person name="Carlton J.M."/>
            <person name="Smith R.K. Jr."/>
            <person name="Garg J."/>
            <person name="Pearlman R.E."/>
            <person name="Karrer K.M."/>
            <person name="Sun L."/>
            <person name="Manning G."/>
            <person name="Elde N.C."/>
            <person name="Turkewitz A.P."/>
            <person name="Asai D.J."/>
            <person name="Wilkes D.E."/>
            <person name="Wang Y."/>
            <person name="Cai H."/>
            <person name="Collins K."/>
            <person name="Stewart B.A."/>
            <person name="Lee S.R."/>
            <person name="Wilamowska K."/>
            <person name="Weinberg Z."/>
            <person name="Ruzzo W.L."/>
            <person name="Wloga D."/>
            <person name="Gaertig J."/>
            <person name="Frankel J."/>
            <person name="Tsao C.-C."/>
            <person name="Gorovsky M.A."/>
            <person name="Keeling P.J."/>
            <person name="Waller R.F."/>
            <person name="Patron N.J."/>
            <person name="Cherry J.M."/>
            <person name="Stover N.A."/>
            <person name="Krieger C.J."/>
            <person name="del Toro C."/>
            <person name="Ryder H.F."/>
            <person name="Williamson S.C."/>
            <person name="Barbeau R.A."/>
            <person name="Hamilton E.P."/>
            <person name="Orias E."/>
        </authorList>
    </citation>
    <scope>NUCLEOTIDE SEQUENCE [LARGE SCALE GENOMIC DNA]</scope>
    <source>
        <strain evidence="2">SB210</strain>
    </source>
</reference>
<sequence length="157" mass="19002">MAFIKQFHALLFSQKQGILIYKFFNHYKQRKKYFNSNRQFLTIQLRILYLTILNQFNLISIMIDSCQSQLLFQVKYDVQNRKKAKQLKISKQVIKQDIKYKNLLLHNFIQQKTNNKNFISIVYSYLTNLMFSEQQINQLIIHLLLIIQQQLSFLIAF</sequence>